<accession>A0A1M5W2F3</accession>
<dbReference type="EMBL" id="FQXC01000004">
    <property type="protein sequence ID" value="SHH81608.1"/>
    <property type="molecule type" value="Genomic_DNA"/>
</dbReference>
<reference evidence="1 2" key="1">
    <citation type="submission" date="2016-11" db="EMBL/GenBank/DDBJ databases">
        <authorList>
            <person name="Jaros S."/>
            <person name="Januszkiewicz K."/>
            <person name="Wedrychowicz H."/>
        </authorList>
    </citation>
    <scope>NUCLEOTIDE SEQUENCE [LARGE SCALE GENOMIC DNA]</scope>
    <source>
        <strain evidence="1 2">DSM 29431</strain>
    </source>
</reference>
<name>A0A1M5W2F3_9RHOB</name>
<dbReference type="Proteomes" id="UP000184221">
    <property type="component" value="Unassembled WGS sequence"/>
</dbReference>
<dbReference type="RefSeq" id="WP_084066263.1">
    <property type="nucleotide sequence ID" value="NZ_FQXC01000004.1"/>
</dbReference>
<dbReference type="InterPro" id="IPR011990">
    <property type="entry name" value="TPR-like_helical_dom_sf"/>
</dbReference>
<dbReference type="SUPFAM" id="SSF48452">
    <property type="entry name" value="TPR-like"/>
    <property type="match status" value="2"/>
</dbReference>
<dbReference type="Pfam" id="PF13374">
    <property type="entry name" value="TPR_10"/>
    <property type="match status" value="4"/>
</dbReference>
<evidence type="ECO:0000313" key="1">
    <source>
        <dbReference type="EMBL" id="SHH81608.1"/>
    </source>
</evidence>
<gene>
    <name evidence="1" type="ORF">SAMN05443551_3210</name>
</gene>
<dbReference type="Gene3D" id="1.25.40.10">
    <property type="entry name" value="Tetratricopeptide repeat domain"/>
    <property type="match status" value="2"/>
</dbReference>
<dbReference type="AlphaFoldDB" id="A0A1M5W2F3"/>
<proteinExistence type="predicted"/>
<sequence length="547" mass="60442">MALAVYGEDGKGGESRKADIQKLEAGKSAKPTARTLKKFRDASIVSKEEIDACRTAEEIELARYAEHLFEVIKEAVAQTEVSDDLALELTERYAAGNPEDFEGAVRGLMRALEIAAKRPTTGNLDADVNDIIAEVKRLNDVGQMEDAARALDEALEAGLAEEELRKAGNDALIREGIDQAILMRDVEKAAALLVRQVERETPSTKRQFQMLHDVAVEWTTTGRDRGLAFDLEVSIALSRMLMDRASDRDERGQAANRTGNALSALGERESGTARLEEAVAAYRAALEEYTRERVPLNWAMTQNNLGNALSILGKRESGTARLEEAVTAYRAALEERTRERVPLDWAMTQNNLSNALLALGERDSGTARLEEAVTAYRAALEERTRERVPLGWATTQNNLGNALQSLGERESGTTRLEEAVVAYRAALEEYTRERAPLEWAESQNNLGNVLQILGGRESGTARLEEAVAAYRAALEEFSRERVPFQWATTTENLGLAYEAFFDKTGDRAQLEEAIALVRAAREVFEEAGASFYIEKSDRILADLEAKL</sequence>
<dbReference type="PANTHER" id="PTHR19959">
    <property type="entry name" value="KINESIN LIGHT CHAIN"/>
    <property type="match status" value="1"/>
</dbReference>
<dbReference type="STRING" id="996342.SAMN05443551_3210"/>
<organism evidence="1 2">
    <name type="scientific">Marivita hallyeonensis</name>
    <dbReference type="NCBI Taxonomy" id="996342"/>
    <lineage>
        <taxon>Bacteria</taxon>
        <taxon>Pseudomonadati</taxon>
        <taxon>Pseudomonadota</taxon>
        <taxon>Alphaproteobacteria</taxon>
        <taxon>Rhodobacterales</taxon>
        <taxon>Roseobacteraceae</taxon>
        <taxon>Marivita</taxon>
    </lineage>
</organism>
<protein>
    <submittedName>
        <fullName evidence="1">Tetratricopeptide repeat-containing protein</fullName>
    </submittedName>
</protein>
<keyword evidence="2" id="KW-1185">Reference proteome</keyword>
<evidence type="ECO:0000313" key="2">
    <source>
        <dbReference type="Proteomes" id="UP000184221"/>
    </source>
</evidence>
<dbReference type="PANTHER" id="PTHR19959:SF119">
    <property type="entry name" value="FUNGAL LIPASE-LIKE DOMAIN-CONTAINING PROTEIN"/>
    <property type="match status" value="1"/>
</dbReference>
<dbReference type="OrthoDB" id="433986at2"/>